<organism evidence="1 2">
    <name type="scientific">Psychrosphaera aquimarina</name>
    <dbReference type="NCBI Taxonomy" id="2044854"/>
    <lineage>
        <taxon>Bacteria</taxon>
        <taxon>Pseudomonadati</taxon>
        <taxon>Pseudomonadota</taxon>
        <taxon>Gammaproteobacteria</taxon>
        <taxon>Alteromonadales</taxon>
        <taxon>Pseudoalteromonadaceae</taxon>
        <taxon>Psychrosphaera</taxon>
    </lineage>
</organism>
<keyword evidence="1" id="KW-0449">Lipoprotein</keyword>
<accession>A0ABU3R0W6</accession>
<keyword evidence="2" id="KW-1185">Reference proteome</keyword>
<evidence type="ECO:0000313" key="2">
    <source>
        <dbReference type="Proteomes" id="UP001257914"/>
    </source>
</evidence>
<gene>
    <name evidence="1" type="ORF">RT723_10015</name>
</gene>
<dbReference type="Proteomes" id="UP001257914">
    <property type="component" value="Unassembled WGS sequence"/>
</dbReference>
<reference evidence="1 2" key="1">
    <citation type="submission" date="2023-10" db="EMBL/GenBank/DDBJ databases">
        <title>Psychrosphaera aquimaarina strain SW33 isolated from seawater.</title>
        <authorList>
            <person name="Bayburt H."/>
            <person name="Kim J.M."/>
            <person name="Choi B.J."/>
            <person name="Jeon C.O."/>
        </authorList>
    </citation>
    <scope>NUCLEOTIDE SEQUENCE [LARGE SCALE GENOMIC DNA]</scope>
    <source>
        <strain evidence="1 2">KCTC 52743</strain>
    </source>
</reference>
<evidence type="ECO:0000313" key="1">
    <source>
        <dbReference type="EMBL" id="MDU0113323.1"/>
    </source>
</evidence>
<proteinExistence type="predicted"/>
<protein>
    <submittedName>
        <fullName evidence="1">LPP20 family lipoprotein</fullName>
    </submittedName>
</protein>
<dbReference type="RefSeq" id="WP_216053763.1">
    <property type="nucleotide sequence ID" value="NZ_JAWCUA010000007.1"/>
</dbReference>
<comment type="caution">
    <text evidence="1">The sequence shown here is derived from an EMBL/GenBank/DDBJ whole genome shotgun (WGS) entry which is preliminary data.</text>
</comment>
<name>A0ABU3R0W6_9GAMM</name>
<dbReference type="PROSITE" id="PS51257">
    <property type="entry name" value="PROKAR_LIPOPROTEIN"/>
    <property type="match status" value="1"/>
</dbReference>
<sequence>MNKLTKLSTAIAISVAITACGSTPETPDELNANIPEWVLNPVVEDGIAAAACVSSSGSMTTDKAQATALSRVDLAQQIGTKVKALDKTYQERVDVAGQAQVGSTFTSVSKQLTEQSLTGSRVIKTSYANFDGKNQLCVLTALGSSSTKELFDNILKQSERPVTIDQEKVLYQEFKAYKAQEELDAELMKNK</sequence>
<dbReference type="EMBL" id="JAWCUA010000007">
    <property type="protein sequence ID" value="MDU0113323.1"/>
    <property type="molecule type" value="Genomic_DNA"/>
</dbReference>